<dbReference type="AlphaFoldDB" id="A0ABD2W4R7"/>
<keyword evidence="1" id="KW-0472">Membrane</keyword>
<keyword evidence="1" id="KW-1133">Transmembrane helix</keyword>
<feature type="transmembrane region" description="Helical" evidence="1">
    <location>
        <begin position="73"/>
        <end position="93"/>
    </location>
</feature>
<organism evidence="2 3">
    <name type="scientific">Trichogramma kaykai</name>
    <dbReference type="NCBI Taxonomy" id="54128"/>
    <lineage>
        <taxon>Eukaryota</taxon>
        <taxon>Metazoa</taxon>
        <taxon>Ecdysozoa</taxon>
        <taxon>Arthropoda</taxon>
        <taxon>Hexapoda</taxon>
        <taxon>Insecta</taxon>
        <taxon>Pterygota</taxon>
        <taxon>Neoptera</taxon>
        <taxon>Endopterygota</taxon>
        <taxon>Hymenoptera</taxon>
        <taxon>Apocrita</taxon>
        <taxon>Proctotrupomorpha</taxon>
        <taxon>Chalcidoidea</taxon>
        <taxon>Trichogrammatidae</taxon>
        <taxon>Trichogramma</taxon>
    </lineage>
</organism>
<dbReference type="Proteomes" id="UP001627154">
    <property type="component" value="Unassembled WGS sequence"/>
</dbReference>
<accession>A0ABD2W4R7</accession>
<evidence type="ECO:0000313" key="3">
    <source>
        <dbReference type="Proteomes" id="UP001627154"/>
    </source>
</evidence>
<evidence type="ECO:0008006" key="4">
    <source>
        <dbReference type="Google" id="ProtNLM"/>
    </source>
</evidence>
<name>A0ABD2W4R7_9HYME</name>
<evidence type="ECO:0000256" key="1">
    <source>
        <dbReference type="SAM" id="Phobius"/>
    </source>
</evidence>
<protein>
    <recommendedName>
        <fullName evidence="4">Transmembrane protein</fullName>
    </recommendedName>
</protein>
<keyword evidence="1" id="KW-0812">Transmembrane</keyword>
<gene>
    <name evidence="2" type="ORF">TKK_016939</name>
</gene>
<evidence type="ECO:0000313" key="2">
    <source>
        <dbReference type="EMBL" id="KAL3387848.1"/>
    </source>
</evidence>
<proteinExistence type="predicted"/>
<sequence length="94" mass="10844">MRSLRAGLFATRLYPRQGVYCSKYHTIGTMQQHRCANNCKANVSQLDWQAQGILLMARNERNRERKSEQCYRVTLHQVVVVAAVVVLAVLYTFL</sequence>
<reference evidence="2 3" key="1">
    <citation type="journal article" date="2024" name="bioRxiv">
        <title>A reference genome for Trichogramma kaykai: A tiny desert-dwelling parasitoid wasp with competing sex-ratio distorters.</title>
        <authorList>
            <person name="Culotta J."/>
            <person name="Lindsey A.R."/>
        </authorList>
    </citation>
    <scope>NUCLEOTIDE SEQUENCE [LARGE SCALE GENOMIC DNA]</scope>
    <source>
        <strain evidence="2 3">KSX58</strain>
    </source>
</reference>
<comment type="caution">
    <text evidence="2">The sequence shown here is derived from an EMBL/GenBank/DDBJ whole genome shotgun (WGS) entry which is preliminary data.</text>
</comment>
<keyword evidence="3" id="KW-1185">Reference proteome</keyword>
<dbReference type="EMBL" id="JBJJXI010000136">
    <property type="protein sequence ID" value="KAL3387848.1"/>
    <property type="molecule type" value="Genomic_DNA"/>
</dbReference>